<protein>
    <submittedName>
        <fullName evidence="1">Uncharacterized protein</fullName>
    </submittedName>
</protein>
<evidence type="ECO:0000313" key="1">
    <source>
        <dbReference type="EMBL" id="XAI69758.1"/>
    </source>
</evidence>
<sequence>MKNIPLPDPPIKAIRFRASWPDPGSYGLVKAREIEFKAGLGPCGRVVTHLSYTVSGELLTIKQTSYPPELAVSRWLEERQFKASLPKDIVTGGELVSSRFGLFGRQFVWSPVEIQRAEISESSQKILKEFEEHHKARRDACEVKTFIYKMSDVHGRIVTEQ</sequence>
<organism evidence="1">
    <name type="scientific">Pseudomonas phage Ghual01</name>
    <dbReference type="NCBI Taxonomy" id="3138534"/>
    <lineage>
        <taxon>Viruses</taxon>
        <taxon>Duplodnaviria</taxon>
        <taxon>Heunggongvirae</taxon>
        <taxon>Uroviricota</taxon>
        <taxon>Caudoviricetes</taxon>
        <taxon>Autographivirales</taxon>
        <taxon>Autotranscriptaviridae</taxon>
        <taxon>Studiervirinae</taxon>
        <taxon>Ghunavirus</taxon>
    </lineage>
</organism>
<dbReference type="Pfam" id="PF25755">
    <property type="entry name" value="Phage_T3_1_05"/>
    <property type="match status" value="1"/>
</dbReference>
<name>A0AAU6VZR8_9CAUD</name>
<proteinExistence type="predicted"/>
<reference evidence="1" key="1">
    <citation type="journal article" date="2024" name="J. Gen. Virol.">
        <title>Novel phages of Pseudomonas syringae unveil numerous potential auxiliary metabolic genes.</title>
        <authorList>
            <person name="Feltin C."/>
            <person name="Garneau J.R."/>
            <person name="Morris C.E."/>
            <person name="Berard A."/>
            <person name="Torres-Barcelo C."/>
        </authorList>
    </citation>
    <scope>NUCLEOTIDE SEQUENCE</scope>
</reference>
<gene>
    <name evidence="1" type="ORF">Ghual01_00008</name>
</gene>
<dbReference type="InterPro" id="IPR058006">
    <property type="entry name" value="1.05"/>
</dbReference>
<accession>A0AAU6VZR8</accession>
<dbReference type="EMBL" id="PP179313">
    <property type="protein sequence ID" value="XAI69758.1"/>
    <property type="molecule type" value="Genomic_DNA"/>
</dbReference>